<accession>A0AAV3V191</accession>
<gene>
    <name evidence="3" type="primary">pimB</name>
    <name evidence="3" type="ORF">GCHA_2861</name>
</gene>
<organism evidence="3 4">
    <name type="scientific">Paraglaciecola chathamensis S18K6</name>
    <dbReference type="NCBI Taxonomy" id="1127672"/>
    <lineage>
        <taxon>Bacteria</taxon>
        <taxon>Pseudomonadati</taxon>
        <taxon>Pseudomonadota</taxon>
        <taxon>Gammaproteobacteria</taxon>
        <taxon>Alteromonadales</taxon>
        <taxon>Alteromonadaceae</taxon>
        <taxon>Paraglaciecola</taxon>
    </lineage>
</organism>
<keyword evidence="3" id="KW-0808">Transferase</keyword>
<dbReference type="CDD" id="cd03801">
    <property type="entry name" value="GT4_PimA-like"/>
    <property type="match status" value="1"/>
</dbReference>
<protein>
    <submittedName>
        <fullName evidence="3">Phosphatidylinositol alpha-1,6-mannosyltransferase</fullName>
        <ecNumber evidence="3">2.4.1.-</ecNumber>
    </submittedName>
</protein>
<dbReference type="InterPro" id="IPR050194">
    <property type="entry name" value="Glycosyltransferase_grp1"/>
</dbReference>
<feature type="domain" description="Glycosyl transferase family 1" evidence="1">
    <location>
        <begin position="192"/>
        <end position="363"/>
    </location>
</feature>
<dbReference type="InterPro" id="IPR001296">
    <property type="entry name" value="Glyco_trans_1"/>
</dbReference>
<dbReference type="GO" id="GO:0016758">
    <property type="term" value="F:hexosyltransferase activity"/>
    <property type="evidence" value="ECO:0007669"/>
    <property type="project" value="TreeGrafter"/>
</dbReference>
<evidence type="ECO:0000259" key="1">
    <source>
        <dbReference type="Pfam" id="PF00534"/>
    </source>
</evidence>
<dbReference type="EMBL" id="BAEM01000034">
    <property type="protein sequence ID" value="GAC10804.1"/>
    <property type="molecule type" value="Genomic_DNA"/>
</dbReference>
<name>A0AAV3V191_9ALTE</name>
<dbReference type="PANTHER" id="PTHR45947">
    <property type="entry name" value="SULFOQUINOVOSYL TRANSFERASE SQD2"/>
    <property type="match status" value="1"/>
</dbReference>
<dbReference type="InterPro" id="IPR028098">
    <property type="entry name" value="Glyco_trans_4-like_N"/>
</dbReference>
<dbReference type="EC" id="2.4.1.-" evidence="3"/>
<dbReference type="RefSeq" id="WP_007989060.1">
    <property type="nucleotide sequence ID" value="NZ_BAEM01000034.1"/>
</dbReference>
<evidence type="ECO:0000313" key="3">
    <source>
        <dbReference type="EMBL" id="GAC10804.1"/>
    </source>
</evidence>
<dbReference type="Pfam" id="PF13439">
    <property type="entry name" value="Glyco_transf_4"/>
    <property type="match status" value="1"/>
</dbReference>
<dbReference type="PANTHER" id="PTHR45947:SF3">
    <property type="entry name" value="SULFOQUINOVOSYL TRANSFERASE SQD2"/>
    <property type="match status" value="1"/>
</dbReference>
<dbReference type="Proteomes" id="UP000006320">
    <property type="component" value="Unassembled WGS sequence"/>
</dbReference>
<dbReference type="SUPFAM" id="SSF53756">
    <property type="entry name" value="UDP-Glycosyltransferase/glycogen phosphorylase"/>
    <property type="match status" value="1"/>
</dbReference>
<dbReference type="Gene3D" id="3.40.50.2000">
    <property type="entry name" value="Glycogen Phosphorylase B"/>
    <property type="match status" value="2"/>
</dbReference>
<evidence type="ECO:0000313" key="4">
    <source>
        <dbReference type="Proteomes" id="UP000006320"/>
    </source>
</evidence>
<keyword evidence="3" id="KW-0328">Glycosyltransferase</keyword>
<reference evidence="3 4" key="1">
    <citation type="journal article" date="2017" name="Antonie Van Leeuwenhoek">
        <title>Rhizobium rhizosphaerae sp. nov., a novel species isolated from rice rhizosphere.</title>
        <authorList>
            <person name="Zhao J.J."/>
            <person name="Zhang J."/>
            <person name="Zhang R.J."/>
            <person name="Zhang C.W."/>
            <person name="Yin H.Q."/>
            <person name="Zhang X.X."/>
        </authorList>
    </citation>
    <scope>NUCLEOTIDE SEQUENCE [LARGE SCALE GENOMIC DNA]</scope>
    <source>
        <strain evidence="3 4">S18K6</strain>
    </source>
</reference>
<dbReference type="Pfam" id="PF00534">
    <property type="entry name" value="Glycos_transf_1"/>
    <property type="match status" value="1"/>
</dbReference>
<comment type="caution">
    <text evidence="3">The sequence shown here is derived from an EMBL/GenBank/DDBJ whole genome shotgun (WGS) entry which is preliminary data.</text>
</comment>
<dbReference type="AlphaFoldDB" id="A0AAV3V191"/>
<evidence type="ECO:0000259" key="2">
    <source>
        <dbReference type="Pfam" id="PF13439"/>
    </source>
</evidence>
<proteinExistence type="predicted"/>
<sequence length="384" mass="42659">MKKTLLLSEIFPPVKGGTGRWFWEVYTRIAKGDVVVAAGQDDKSDDVDTTSPLKTYRLPLSSWSWGLKSLTGLKYYFSALRAVLNVIKQNDIEIIHCGRCLPEGFIGFLISKIKGIPYICYVHGEDVETAATSRELSWIVNKALGGATRLIANSQNTADILLDKWQTDPAKTMVFNPGVDASLFIPAPHSQEVKSQLGWEDKKVVLTVGRLQERKGHDKLIEALPSIIERIPNTLYAIIGEGERKSALHDLVKELKLEEQVLFMSELNDEQMIQCYQQCDVFVLPNRTVGSDIEGFGMVLVEAQACERPVIAGDSGGTAETMLVGETGFIVDCTQPQALAEKICHLLENHSLRENMGIAGRKHVQQTLDWSVLSEKIATEFNKL</sequence>
<feature type="domain" description="Glycosyltransferase subfamily 4-like N-terminal" evidence="2">
    <location>
        <begin position="16"/>
        <end position="182"/>
    </location>
</feature>